<feature type="compositionally biased region" description="Basic and acidic residues" evidence="10">
    <location>
        <begin position="246"/>
        <end position="259"/>
    </location>
</feature>
<evidence type="ECO:0000256" key="1">
    <source>
        <dbReference type="ARBA" id="ARBA00001798"/>
    </source>
</evidence>
<dbReference type="CDD" id="cd22584">
    <property type="entry name" value="Rcat_RBR_unk"/>
    <property type="match status" value="1"/>
</dbReference>
<dbReference type="GO" id="GO:0016567">
    <property type="term" value="P:protein ubiquitination"/>
    <property type="evidence" value="ECO:0007669"/>
    <property type="project" value="InterPro"/>
</dbReference>
<evidence type="ECO:0000313" key="13">
    <source>
        <dbReference type="EMBL" id="THU83320.1"/>
    </source>
</evidence>
<keyword evidence="7" id="KW-0833">Ubl conjugation pathway</keyword>
<dbReference type="Pfam" id="PF01485">
    <property type="entry name" value="IBR"/>
    <property type="match status" value="2"/>
</dbReference>
<dbReference type="InterPro" id="IPR001841">
    <property type="entry name" value="Znf_RING"/>
</dbReference>
<evidence type="ECO:0000256" key="4">
    <source>
        <dbReference type="ARBA" id="ARBA00022723"/>
    </source>
</evidence>
<dbReference type="InterPro" id="IPR002867">
    <property type="entry name" value="IBR_dom"/>
</dbReference>
<evidence type="ECO:0000256" key="7">
    <source>
        <dbReference type="ARBA" id="ARBA00022786"/>
    </source>
</evidence>
<evidence type="ECO:0000259" key="12">
    <source>
        <dbReference type="PROSITE" id="PS51873"/>
    </source>
</evidence>
<feature type="domain" description="RING-type" evidence="11">
    <location>
        <begin position="291"/>
        <end position="332"/>
    </location>
</feature>
<dbReference type="PROSITE" id="PS50089">
    <property type="entry name" value="ZF_RING_2"/>
    <property type="match status" value="1"/>
</dbReference>
<feature type="compositionally biased region" description="Polar residues" evidence="10">
    <location>
        <begin position="193"/>
        <end position="218"/>
    </location>
</feature>
<dbReference type="GO" id="GO:0008270">
    <property type="term" value="F:zinc ion binding"/>
    <property type="evidence" value="ECO:0007669"/>
    <property type="project" value="UniProtKB-KW"/>
</dbReference>
<dbReference type="GO" id="GO:0061630">
    <property type="term" value="F:ubiquitin protein ligase activity"/>
    <property type="evidence" value="ECO:0007669"/>
    <property type="project" value="UniProtKB-EC"/>
</dbReference>
<dbReference type="InterPro" id="IPR031127">
    <property type="entry name" value="E3_UB_ligase_RBR"/>
</dbReference>
<dbReference type="InterPro" id="IPR044066">
    <property type="entry name" value="TRIAD_supradom"/>
</dbReference>
<evidence type="ECO:0000259" key="11">
    <source>
        <dbReference type="PROSITE" id="PS50089"/>
    </source>
</evidence>
<accession>A0A4S8L4H9</accession>
<proteinExistence type="predicted"/>
<feature type="domain" description="RING-type" evidence="12">
    <location>
        <begin position="287"/>
        <end position="522"/>
    </location>
</feature>
<dbReference type="Gene3D" id="1.20.120.1750">
    <property type="match status" value="1"/>
</dbReference>
<name>A0A4S8L4H9_DENBC</name>
<evidence type="ECO:0000256" key="8">
    <source>
        <dbReference type="ARBA" id="ARBA00022833"/>
    </source>
</evidence>
<evidence type="ECO:0000256" key="6">
    <source>
        <dbReference type="ARBA" id="ARBA00022771"/>
    </source>
</evidence>
<dbReference type="SMART" id="SM00647">
    <property type="entry name" value="IBR"/>
    <property type="match status" value="2"/>
</dbReference>
<evidence type="ECO:0000256" key="10">
    <source>
        <dbReference type="SAM" id="MobiDB-lite"/>
    </source>
</evidence>
<evidence type="ECO:0000256" key="3">
    <source>
        <dbReference type="ARBA" id="ARBA00022679"/>
    </source>
</evidence>
<dbReference type="PROSITE" id="PS51873">
    <property type="entry name" value="TRIAD"/>
    <property type="match status" value="1"/>
</dbReference>
<dbReference type="PROSITE" id="PS00518">
    <property type="entry name" value="ZF_RING_1"/>
    <property type="match status" value="1"/>
</dbReference>
<dbReference type="OrthoDB" id="9977870at2759"/>
<evidence type="ECO:0000256" key="2">
    <source>
        <dbReference type="ARBA" id="ARBA00012251"/>
    </source>
</evidence>
<dbReference type="PANTHER" id="PTHR11685">
    <property type="entry name" value="RBR FAMILY RING FINGER AND IBR DOMAIN-CONTAINING"/>
    <property type="match status" value="1"/>
</dbReference>
<dbReference type="EC" id="2.3.2.31" evidence="2"/>
<evidence type="ECO:0000256" key="5">
    <source>
        <dbReference type="ARBA" id="ARBA00022737"/>
    </source>
</evidence>
<keyword evidence="5" id="KW-0677">Repeat</keyword>
<evidence type="ECO:0000313" key="14">
    <source>
        <dbReference type="Proteomes" id="UP000297245"/>
    </source>
</evidence>
<keyword evidence="14" id="KW-1185">Reference proteome</keyword>
<keyword evidence="4" id="KW-0479">Metal-binding</keyword>
<dbReference type="InterPro" id="IPR017907">
    <property type="entry name" value="Znf_RING_CS"/>
</dbReference>
<gene>
    <name evidence="13" type="ORF">K435DRAFT_428822</name>
</gene>
<organism evidence="13 14">
    <name type="scientific">Dendrothele bispora (strain CBS 962.96)</name>
    <dbReference type="NCBI Taxonomy" id="1314807"/>
    <lineage>
        <taxon>Eukaryota</taxon>
        <taxon>Fungi</taxon>
        <taxon>Dikarya</taxon>
        <taxon>Basidiomycota</taxon>
        <taxon>Agaricomycotina</taxon>
        <taxon>Agaricomycetes</taxon>
        <taxon>Agaricomycetidae</taxon>
        <taxon>Agaricales</taxon>
        <taxon>Agaricales incertae sedis</taxon>
        <taxon>Dendrothele</taxon>
    </lineage>
</organism>
<sequence>MAFHDVDAATSLLITQLALQDIEEYNQALTGIAGGSTTGETDEQYAFRVMEEDFELFLREQGLNRDRNRGGNAGAGGNHSSGTTASGSTGGRGGQQPSEPGPVRVTTSSASPLCRPLSRPASQSSGQAGPAGGRGGQRPRRLDVTRPMPGPSLFIPPLRTPSSIIYSSSDSDSDDEPSSPLRPNVLEPARSPRSFSPVSDTPSFSPSRPNVSATSPRSLSPIVTSITSSHISSNGDRPSPALSRIRSWEPRPDVRHVADDYVSDSDSDTPLTPSSRESTYEGIISSKGPDCVVCAEPTSTFHAPCGHYYCESCLSDFIKTSINDESSFPPQCCREPFLLGCEPTTSDASSSSRRSSASSSSSSTSTVSLILKDSDLVRRLMERYQEFSVPANDRLYCPTARCSAYIGSLTSLKRCFIGLSTSCPSCRTEICLKCKRINDHRGTECPPSPEELAERQVRDLAKEKQWQTCPGCKQMVEKTEGCHHMVCRCNAEFCYGCGAVWEGGTVCICGQGPAAEEHAEMVEHV</sequence>
<keyword evidence="8" id="KW-0862">Zinc</keyword>
<keyword evidence="6 9" id="KW-0863">Zinc-finger</keyword>
<protein>
    <recommendedName>
        <fullName evidence="2">RBR-type E3 ubiquitin transferase</fullName>
        <ecNumber evidence="2">2.3.2.31</ecNumber>
    </recommendedName>
</protein>
<comment type="catalytic activity">
    <reaction evidence="1">
        <text>[E2 ubiquitin-conjugating enzyme]-S-ubiquitinyl-L-cysteine + [acceptor protein]-L-lysine = [E2 ubiquitin-conjugating enzyme]-L-cysteine + [acceptor protein]-N(6)-ubiquitinyl-L-lysine.</text>
        <dbReference type="EC" id="2.3.2.31"/>
    </reaction>
</comment>
<feature type="compositionally biased region" description="Low complexity" evidence="10">
    <location>
        <begin position="220"/>
        <end position="233"/>
    </location>
</feature>
<feature type="region of interest" description="Disordered" evidence="10">
    <location>
        <begin position="64"/>
        <end position="281"/>
    </location>
</feature>
<dbReference type="Proteomes" id="UP000297245">
    <property type="component" value="Unassembled WGS sequence"/>
</dbReference>
<reference evidence="13 14" key="1">
    <citation type="journal article" date="2019" name="Nat. Ecol. Evol.">
        <title>Megaphylogeny resolves global patterns of mushroom evolution.</title>
        <authorList>
            <person name="Varga T."/>
            <person name="Krizsan K."/>
            <person name="Foldi C."/>
            <person name="Dima B."/>
            <person name="Sanchez-Garcia M."/>
            <person name="Sanchez-Ramirez S."/>
            <person name="Szollosi G.J."/>
            <person name="Szarkandi J.G."/>
            <person name="Papp V."/>
            <person name="Albert L."/>
            <person name="Andreopoulos W."/>
            <person name="Angelini C."/>
            <person name="Antonin V."/>
            <person name="Barry K.W."/>
            <person name="Bougher N.L."/>
            <person name="Buchanan P."/>
            <person name="Buyck B."/>
            <person name="Bense V."/>
            <person name="Catcheside P."/>
            <person name="Chovatia M."/>
            <person name="Cooper J."/>
            <person name="Damon W."/>
            <person name="Desjardin D."/>
            <person name="Finy P."/>
            <person name="Geml J."/>
            <person name="Haridas S."/>
            <person name="Hughes K."/>
            <person name="Justo A."/>
            <person name="Karasinski D."/>
            <person name="Kautmanova I."/>
            <person name="Kiss B."/>
            <person name="Kocsube S."/>
            <person name="Kotiranta H."/>
            <person name="LaButti K.M."/>
            <person name="Lechner B.E."/>
            <person name="Liimatainen K."/>
            <person name="Lipzen A."/>
            <person name="Lukacs Z."/>
            <person name="Mihaltcheva S."/>
            <person name="Morgado L.N."/>
            <person name="Niskanen T."/>
            <person name="Noordeloos M.E."/>
            <person name="Ohm R.A."/>
            <person name="Ortiz-Santana B."/>
            <person name="Ovrebo C."/>
            <person name="Racz N."/>
            <person name="Riley R."/>
            <person name="Savchenko A."/>
            <person name="Shiryaev A."/>
            <person name="Soop K."/>
            <person name="Spirin V."/>
            <person name="Szebenyi C."/>
            <person name="Tomsovsky M."/>
            <person name="Tulloss R.E."/>
            <person name="Uehling J."/>
            <person name="Grigoriev I.V."/>
            <person name="Vagvolgyi C."/>
            <person name="Papp T."/>
            <person name="Martin F.M."/>
            <person name="Miettinen O."/>
            <person name="Hibbett D.S."/>
            <person name="Nagy L.G."/>
        </authorList>
    </citation>
    <scope>NUCLEOTIDE SEQUENCE [LARGE SCALE GENOMIC DNA]</scope>
    <source>
        <strain evidence="13 14">CBS 962.96</strain>
    </source>
</reference>
<dbReference type="EMBL" id="ML179670">
    <property type="protein sequence ID" value="THU83320.1"/>
    <property type="molecule type" value="Genomic_DNA"/>
</dbReference>
<keyword evidence="3" id="KW-0808">Transferase</keyword>
<dbReference type="AlphaFoldDB" id="A0A4S8L4H9"/>
<evidence type="ECO:0000256" key="9">
    <source>
        <dbReference type="PROSITE-ProRule" id="PRU00175"/>
    </source>
</evidence>
<dbReference type="SUPFAM" id="SSF57850">
    <property type="entry name" value="RING/U-box"/>
    <property type="match status" value="2"/>
</dbReference>
<feature type="compositionally biased region" description="Low complexity" evidence="10">
    <location>
        <begin position="161"/>
        <end position="170"/>
    </location>
</feature>